<name>A0AAV5MUL5_9ROSI</name>
<gene>
    <name evidence="1" type="ORF">SLEP1_g58680</name>
</gene>
<evidence type="ECO:0000313" key="2">
    <source>
        <dbReference type="Proteomes" id="UP001054252"/>
    </source>
</evidence>
<protein>
    <submittedName>
        <fullName evidence="1">Uncharacterized protein</fullName>
    </submittedName>
</protein>
<dbReference type="AlphaFoldDB" id="A0AAV5MUL5"/>
<sequence>MWLKSGYLVGKGERERRTRGRCQWRDYLLYVVILEEQP</sequence>
<dbReference type="EMBL" id="BPVZ01000601">
    <property type="protein sequence ID" value="GKV52077.1"/>
    <property type="molecule type" value="Genomic_DNA"/>
</dbReference>
<keyword evidence="2" id="KW-1185">Reference proteome</keyword>
<proteinExistence type="predicted"/>
<dbReference type="Proteomes" id="UP001054252">
    <property type="component" value="Unassembled WGS sequence"/>
</dbReference>
<evidence type="ECO:0000313" key="1">
    <source>
        <dbReference type="EMBL" id="GKV52077.1"/>
    </source>
</evidence>
<organism evidence="1 2">
    <name type="scientific">Rubroshorea leprosula</name>
    <dbReference type="NCBI Taxonomy" id="152421"/>
    <lineage>
        <taxon>Eukaryota</taxon>
        <taxon>Viridiplantae</taxon>
        <taxon>Streptophyta</taxon>
        <taxon>Embryophyta</taxon>
        <taxon>Tracheophyta</taxon>
        <taxon>Spermatophyta</taxon>
        <taxon>Magnoliopsida</taxon>
        <taxon>eudicotyledons</taxon>
        <taxon>Gunneridae</taxon>
        <taxon>Pentapetalae</taxon>
        <taxon>rosids</taxon>
        <taxon>malvids</taxon>
        <taxon>Malvales</taxon>
        <taxon>Dipterocarpaceae</taxon>
        <taxon>Rubroshorea</taxon>
    </lineage>
</organism>
<accession>A0AAV5MUL5</accession>
<reference evidence="1 2" key="1">
    <citation type="journal article" date="2021" name="Commun. Biol.">
        <title>The genome of Shorea leprosula (Dipterocarpaceae) highlights the ecological relevance of drought in aseasonal tropical rainforests.</title>
        <authorList>
            <person name="Ng K.K.S."/>
            <person name="Kobayashi M.J."/>
            <person name="Fawcett J.A."/>
            <person name="Hatakeyama M."/>
            <person name="Paape T."/>
            <person name="Ng C.H."/>
            <person name="Ang C.C."/>
            <person name="Tnah L.H."/>
            <person name="Lee C.T."/>
            <person name="Nishiyama T."/>
            <person name="Sese J."/>
            <person name="O'Brien M.J."/>
            <person name="Copetti D."/>
            <person name="Mohd Noor M.I."/>
            <person name="Ong R.C."/>
            <person name="Putra M."/>
            <person name="Sireger I.Z."/>
            <person name="Indrioko S."/>
            <person name="Kosugi Y."/>
            <person name="Izuno A."/>
            <person name="Isagi Y."/>
            <person name="Lee S.L."/>
            <person name="Shimizu K.K."/>
        </authorList>
    </citation>
    <scope>NUCLEOTIDE SEQUENCE [LARGE SCALE GENOMIC DNA]</scope>
    <source>
        <strain evidence="1">214</strain>
    </source>
</reference>
<comment type="caution">
    <text evidence="1">The sequence shown here is derived from an EMBL/GenBank/DDBJ whole genome shotgun (WGS) entry which is preliminary data.</text>
</comment>